<sequence length="368" mass="41083">MTSESKSKKVDEDGCIGKLYKYNRVPIHVFPTRRRGTLHPQTSQHNPRAAMPLTVKEAMKITLMQSEPEPEPEAEAEDSGGTPERCFHIIRKEYDTVPLKYKGCPPGWIPVASDRRPIPPGWTAAPPTEGIPVSHVEVPVPFYVMPEDTVLAEAKILKLGELIPPGWKFCPRFWNILLPGWTPCLRSAEIMPLTWQAVPRNWQLFPPTTTVKEEAETPPRPRCLAVPKEYSVMRPCFKAYPPDWVRVERGYRAIPPGWSAAPPPPADGTNPPPVSRVKVPRVPVIRHPPANVVLPTPKIIMSNESMPHGWRMLPLLWSVVTPGWKTCLKDIKLMPPTWQSVPLGWQIFPPPPPADPTTPPPPSGSASA</sequence>
<name>A0A022R6X6_ERYGU</name>
<dbReference type="Proteomes" id="UP000030748">
    <property type="component" value="Unassembled WGS sequence"/>
</dbReference>
<evidence type="ECO:0000256" key="1">
    <source>
        <dbReference type="SAM" id="MobiDB-lite"/>
    </source>
</evidence>
<protein>
    <submittedName>
        <fullName evidence="2">Uncharacterized protein</fullName>
    </submittedName>
</protein>
<evidence type="ECO:0000313" key="3">
    <source>
        <dbReference type="Proteomes" id="UP000030748"/>
    </source>
</evidence>
<dbReference type="EMBL" id="KI630674">
    <property type="protein sequence ID" value="EYU34620.1"/>
    <property type="molecule type" value="Genomic_DNA"/>
</dbReference>
<proteinExistence type="predicted"/>
<reference evidence="2 3" key="1">
    <citation type="journal article" date="2013" name="Proc. Natl. Acad. Sci. U.S.A.">
        <title>Fine-scale variation in meiotic recombination in Mimulus inferred from population shotgun sequencing.</title>
        <authorList>
            <person name="Hellsten U."/>
            <person name="Wright K.M."/>
            <person name="Jenkins J."/>
            <person name="Shu S."/>
            <person name="Yuan Y."/>
            <person name="Wessler S.R."/>
            <person name="Schmutz J."/>
            <person name="Willis J.H."/>
            <person name="Rokhsar D.S."/>
        </authorList>
    </citation>
    <scope>NUCLEOTIDE SEQUENCE [LARGE SCALE GENOMIC DNA]</scope>
    <source>
        <strain evidence="3">cv. DUN x IM62</strain>
    </source>
</reference>
<feature type="compositionally biased region" description="Pro residues" evidence="1">
    <location>
        <begin position="348"/>
        <end position="368"/>
    </location>
</feature>
<feature type="region of interest" description="Disordered" evidence="1">
    <location>
        <begin position="346"/>
        <end position="368"/>
    </location>
</feature>
<organism evidence="2 3">
    <name type="scientific">Erythranthe guttata</name>
    <name type="common">Yellow monkey flower</name>
    <name type="synonym">Mimulus guttatus</name>
    <dbReference type="NCBI Taxonomy" id="4155"/>
    <lineage>
        <taxon>Eukaryota</taxon>
        <taxon>Viridiplantae</taxon>
        <taxon>Streptophyta</taxon>
        <taxon>Embryophyta</taxon>
        <taxon>Tracheophyta</taxon>
        <taxon>Spermatophyta</taxon>
        <taxon>Magnoliopsida</taxon>
        <taxon>eudicotyledons</taxon>
        <taxon>Gunneridae</taxon>
        <taxon>Pentapetalae</taxon>
        <taxon>asterids</taxon>
        <taxon>lamiids</taxon>
        <taxon>Lamiales</taxon>
        <taxon>Phrymaceae</taxon>
        <taxon>Erythranthe</taxon>
    </lineage>
</organism>
<evidence type="ECO:0000313" key="2">
    <source>
        <dbReference type="EMBL" id="EYU34620.1"/>
    </source>
</evidence>
<accession>A0A022R6X6</accession>
<gene>
    <name evidence="2" type="ORF">MIMGU_mgv1a008615mg</name>
</gene>
<dbReference type="AlphaFoldDB" id="A0A022R6X6"/>
<keyword evidence="3" id="KW-1185">Reference proteome</keyword>